<feature type="transmembrane region" description="Helical" evidence="7">
    <location>
        <begin position="169"/>
        <end position="190"/>
    </location>
</feature>
<name>A0A1G2BJU8_9BACT</name>
<comment type="subcellular location">
    <subcellularLocation>
        <location evidence="1 7">Cell membrane</location>
        <topology evidence="1 7">Multi-pass membrane protein</topology>
    </subcellularLocation>
</comment>
<evidence type="ECO:0000256" key="2">
    <source>
        <dbReference type="ARBA" id="ARBA00010792"/>
    </source>
</evidence>
<protein>
    <recommendedName>
        <fullName evidence="8">VTT domain-containing protein</fullName>
    </recommendedName>
</protein>
<evidence type="ECO:0000256" key="5">
    <source>
        <dbReference type="ARBA" id="ARBA00022989"/>
    </source>
</evidence>
<evidence type="ECO:0000313" key="10">
    <source>
        <dbReference type="Proteomes" id="UP000177817"/>
    </source>
</evidence>
<evidence type="ECO:0000256" key="4">
    <source>
        <dbReference type="ARBA" id="ARBA00022692"/>
    </source>
</evidence>
<proteinExistence type="inferred from homology"/>
<dbReference type="Pfam" id="PF09335">
    <property type="entry name" value="VTT_dom"/>
    <property type="match status" value="1"/>
</dbReference>
<dbReference type="PANTHER" id="PTHR30353:SF0">
    <property type="entry name" value="TRANSMEMBRANE PROTEIN"/>
    <property type="match status" value="1"/>
</dbReference>
<feature type="transmembrane region" description="Helical" evidence="7">
    <location>
        <begin position="137"/>
        <end position="157"/>
    </location>
</feature>
<dbReference type="InterPro" id="IPR032816">
    <property type="entry name" value="VTT_dom"/>
</dbReference>
<keyword evidence="6 7" id="KW-0472">Membrane</keyword>
<evidence type="ECO:0000313" key="9">
    <source>
        <dbReference type="EMBL" id="OGY88956.1"/>
    </source>
</evidence>
<dbReference type="InterPro" id="IPR032818">
    <property type="entry name" value="DedA-like"/>
</dbReference>
<dbReference type="EMBL" id="MHKK01000047">
    <property type="protein sequence ID" value="OGY88956.1"/>
    <property type="molecule type" value="Genomic_DNA"/>
</dbReference>
<dbReference type="GO" id="GO:0005886">
    <property type="term" value="C:plasma membrane"/>
    <property type="evidence" value="ECO:0007669"/>
    <property type="project" value="UniProtKB-SubCell"/>
</dbReference>
<keyword evidence="4 7" id="KW-0812">Transmembrane</keyword>
<accession>A0A1G2BJU8</accession>
<comment type="similarity">
    <text evidence="2 7">Belongs to the DedA family.</text>
</comment>
<organism evidence="9 10">
    <name type="scientific">Candidatus Komeilibacteria bacterium RIFCSPHIGHO2_01_FULL_52_14</name>
    <dbReference type="NCBI Taxonomy" id="1798549"/>
    <lineage>
        <taxon>Bacteria</taxon>
        <taxon>Candidatus Komeiliibacteriota</taxon>
    </lineage>
</organism>
<keyword evidence="3 7" id="KW-1003">Cell membrane</keyword>
<feature type="transmembrane region" description="Helical" evidence="7">
    <location>
        <begin position="52"/>
        <end position="73"/>
    </location>
</feature>
<evidence type="ECO:0000256" key="3">
    <source>
        <dbReference type="ARBA" id="ARBA00022475"/>
    </source>
</evidence>
<dbReference type="AlphaFoldDB" id="A0A1G2BJU8"/>
<evidence type="ECO:0000256" key="1">
    <source>
        <dbReference type="ARBA" id="ARBA00004651"/>
    </source>
</evidence>
<reference evidence="9 10" key="1">
    <citation type="journal article" date="2016" name="Nat. Commun.">
        <title>Thousands of microbial genomes shed light on interconnected biogeochemical processes in an aquifer system.</title>
        <authorList>
            <person name="Anantharaman K."/>
            <person name="Brown C.T."/>
            <person name="Hug L.A."/>
            <person name="Sharon I."/>
            <person name="Castelle C.J."/>
            <person name="Probst A.J."/>
            <person name="Thomas B.C."/>
            <person name="Singh A."/>
            <person name="Wilkins M.J."/>
            <person name="Karaoz U."/>
            <person name="Brodie E.L."/>
            <person name="Williams K.H."/>
            <person name="Hubbard S.S."/>
            <person name="Banfield J.F."/>
        </authorList>
    </citation>
    <scope>NUCLEOTIDE SEQUENCE [LARGE SCALE GENOMIC DNA]</scope>
</reference>
<comment type="caution">
    <text evidence="9">The sequence shown here is derived from an EMBL/GenBank/DDBJ whole genome shotgun (WGS) entry which is preliminary data.</text>
</comment>
<dbReference type="Proteomes" id="UP000177817">
    <property type="component" value="Unassembled WGS sequence"/>
</dbReference>
<feature type="transmembrane region" description="Helical" evidence="7">
    <location>
        <begin position="12"/>
        <end position="32"/>
    </location>
</feature>
<keyword evidence="5 7" id="KW-1133">Transmembrane helix</keyword>
<sequence>MFDLTSIIQTIGYVGATAVIFAETGLFFGFFLPGDSLLFTAGFLASQGYFNIAALIALFFTAAVVGDSVGYWFGRRVGDWILSPRRPRFIKQEYIDKTKKYFAQYGGKTIVLARFIPIVRTFAPILAGVGSMPYRAFLSYNIIGAVIWAIGIPLLGYYLGRVLPDPDKYLLPIVLVIVLTSFLPAIIEVIRSRSRSVREDQKQAASDITKEGS</sequence>
<feature type="domain" description="VTT" evidence="8">
    <location>
        <begin position="32"/>
        <end position="157"/>
    </location>
</feature>
<evidence type="ECO:0000256" key="6">
    <source>
        <dbReference type="ARBA" id="ARBA00023136"/>
    </source>
</evidence>
<gene>
    <name evidence="9" type="ORF">A2677_00710</name>
</gene>
<dbReference type="PANTHER" id="PTHR30353">
    <property type="entry name" value="INNER MEMBRANE PROTEIN DEDA-RELATED"/>
    <property type="match status" value="1"/>
</dbReference>
<evidence type="ECO:0000256" key="7">
    <source>
        <dbReference type="RuleBase" id="RU367016"/>
    </source>
</evidence>
<evidence type="ECO:0000259" key="8">
    <source>
        <dbReference type="Pfam" id="PF09335"/>
    </source>
</evidence>